<gene>
    <name evidence="2" type="ORF">SAMN05192549_102408</name>
</gene>
<dbReference type="AlphaFoldDB" id="A0A1M7LB34"/>
<dbReference type="InterPro" id="IPR025577">
    <property type="entry name" value="FlxA"/>
</dbReference>
<dbReference type="RefSeq" id="WP_072782295.1">
    <property type="nucleotide sequence ID" value="NZ_FRCX01000002.1"/>
</dbReference>
<proteinExistence type="predicted"/>
<evidence type="ECO:0000313" key="2">
    <source>
        <dbReference type="EMBL" id="SHM75225.1"/>
    </source>
</evidence>
<keyword evidence="1" id="KW-0175">Coiled coil</keyword>
<accession>A0A1M7LB34</accession>
<dbReference type="Proteomes" id="UP000184339">
    <property type="component" value="Unassembled WGS sequence"/>
</dbReference>
<organism evidence="2 3">
    <name type="scientific">Duganella sacchari</name>
    <dbReference type="NCBI Taxonomy" id="551987"/>
    <lineage>
        <taxon>Bacteria</taxon>
        <taxon>Pseudomonadati</taxon>
        <taxon>Pseudomonadota</taxon>
        <taxon>Betaproteobacteria</taxon>
        <taxon>Burkholderiales</taxon>
        <taxon>Oxalobacteraceae</taxon>
        <taxon>Telluria group</taxon>
        <taxon>Duganella</taxon>
    </lineage>
</organism>
<protein>
    <submittedName>
        <fullName evidence="2">FlxA-like protein</fullName>
    </submittedName>
</protein>
<keyword evidence="3" id="KW-1185">Reference proteome</keyword>
<dbReference type="Pfam" id="PF14282">
    <property type="entry name" value="FlxA"/>
    <property type="match status" value="1"/>
</dbReference>
<sequence length="94" mass="10773">MALSIESSARAGGPAVQNQISMLLSQIRGLRKQLTALRKQLEKATDPNEQKMLMKQIMDLQRLIEMQEQQIANIQQEELRKQKLREKVNDTKAA</sequence>
<evidence type="ECO:0000256" key="1">
    <source>
        <dbReference type="SAM" id="Coils"/>
    </source>
</evidence>
<dbReference type="EMBL" id="FRCX01000002">
    <property type="protein sequence ID" value="SHM75225.1"/>
    <property type="molecule type" value="Genomic_DNA"/>
</dbReference>
<name>A0A1M7LB34_9BURK</name>
<evidence type="ECO:0000313" key="3">
    <source>
        <dbReference type="Proteomes" id="UP000184339"/>
    </source>
</evidence>
<reference evidence="3" key="1">
    <citation type="submission" date="2016-11" db="EMBL/GenBank/DDBJ databases">
        <authorList>
            <person name="Varghese N."/>
            <person name="Submissions S."/>
        </authorList>
    </citation>
    <scope>NUCLEOTIDE SEQUENCE [LARGE SCALE GENOMIC DNA]</scope>
    <source>
        <strain evidence="3">Sac-22</strain>
    </source>
</reference>
<feature type="coiled-coil region" evidence="1">
    <location>
        <begin position="20"/>
        <end position="94"/>
    </location>
</feature>